<dbReference type="Proteomes" id="UP001249851">
    <property type="component" value="Unassembled WGS sequence"/>
</dbReference>
<evidence type="ECO:0000313" key="1">
    <source>
        <dbReference type="EMBL" id="KAK2549813.1"/>
    </source>
</evidence>
<organism evidence="1 2">
    <name type="scientific">Acropora cervicornis</name>
    <name type="common">Staghorn coral</name>
    <dbReference type="NCBI Taxonomy" id="6130"/>
    <lineage>
        <taxon>Eukaryota</taxon>
        <taxon>Metazoa</taxon>
        <taxon>Cnidaria</taxon>
        <taxon>Anthozoa</taxon>
        <taxon>Hexacorallia</taxon>
        <taxon>Scleractinia</taxon>
        <taxon>Astrocoeniina</taxon>
        <taxon>Acroporidae</taxon>
        <taxon>Acropora</taxon>
    </lineage>
</organism>
<reference evidence="1" key="1">
    <citation type="journal article" date="2023" name="G3 (Bethesda)">
        <title>Whole genome assembly and annotation of the endangered Caribbean coral Acropora cervicornis.</title>
        <authorList>
            <person name="Selwyn J.D."/>
            <person name="Vollmer S.V."/>
        </authorList>
    </citation>
    <scope>NUCLEOTIDE SEQUENCE</scope>
    <source>
        <strain evidence="1">K2</strain>
    </source>
</reference>
<evidence type="ECO:0000313" key="2">
    <source>
        <dbReference type="Proteomes" id="UP001249851"/>
    </source>
</evidence>
<keyword evidence="2" id="KW-1185">Reference proteome</keyword>
<proteinExistence type="predicted"/>
<name>A0AAD9UTY2_ACRCE</name>
<gene>
    <name evidence="1" type="ORF">P5673_029635</name>
</gene>
<accession>A0AAD9UTY2</accession>
<comment type="caution">
    <text evidence="1">The sequence shown here is derived from an EMBL/GenBank/DDBJ whole genome shotgun (WGS) entry which is preliminary data.</text>
</comment>
<dbReference type="AlphaFoldDB" id="A0AAD9UTY2"/>
<dbReference type="EMBL" id="JARQWQ010000120">
    <property type="protein sequence ID" value="KAK2549813.1"/>
    <property type="molecule type" value="Genomic_DNA"/>
</dbReference>
<protein>
    <submittedName>
        <fullName evidence="1">Uncharacterized protein</fullName>
    </submittedName>
</protein>
<reference evidence="1" key="2">
    <citation type="journal article" date="2023" name="Science">
        <title>Genomic signatures of disease resistance in endangered staghorn corals.</title>
        <authorList>
            <person name="Vollmer S.V."/>
            <person name="Selwyn J.D."/>
            <person name="Despard B.A."/>
            <person name="Roesel C.L."/>
        </authorList>
    </citation>
    <scope>NUCLEOTIDE SEQUENCE</scope>
    <source>
        <strain evidence="1">K2</strain>
    </source>
</reference>
<sequence length="163" mass="17868">MSFLVTGNSLCKKRGNMKETAKICWEIPKKRTFVLKKQVHIVWWLLENEIEVHVSPATAEVCLSSEEGPSVTAVEAETATDTVPTATSTGEAAVGYTASRTDNNIISFPPAQQHRHISVKVIKPSGRMSILTSHERDTGVEVCVYISVVVPTSTVFKDIIAKQ</sequence>